<dbReference type="RefSeq" id="WP_167022207.1">
    <property type="nucleotide sequence ID" value="NZ_CP050177.1"/>
</dbReference>
<evidence type="ECO:0000256" key="1">
    <source>
        <dbReference type="ARBA" id="ARBA00006484"/>
    </source>
</evidence>
<dbReference type="CDD" id="cd05233">
    <property type="entry name" value="SDR_c"/>
    <property type="match status" value="1"/>
</dbReference>
<organism evidence="3 4">
    <name type="scientific">Streptomyces liangshanensis</name>
    <dbReference type="NCBI Taxonomy" id="2717324"/>
    <lineage>
        <taxon>Bacteria</taxon>
        <taxon>Bacillati</taxon>
        <taxon>Actinomycetota</taxon>
        <taxon>Actinomycetes</taxon>
        <taxon>Kitasatosporales</taxon>
        <taxon>Streptomycetaceae</taxon>
        <taxon>Streptomyces</taxon>
    </lineage>
</organism>
<dbReference type="InterPro" id="IPR002347">
    <property type="entry name" value="SDR_fam"/>
</dbReference>
<protein>
    <submittedName>
        <fullName evidence="3">SDR family oxidoreductase</fullName>
    </submittedName>
</protein>
<dbReference type="SUPFAM" id="SSF51735">
    <property type="entry name" value="NAD(P)-binding Rossmann-fold domains"/>
    <property type="match status" value="1"/>
</dbReference>
<reference evidence="3 4" key="1">
    <citation type="submission" date="2020-03" db="EMBL/GenBank/DDBJ databases">
        <title>A novel species.</title>
        <authorList>
            <person name="Gao J."/>
        </authorList>
    </citation>
    <scope>NUCLEOTIDE SEQUENCE [LARGE SCALE GENOMIC DNA]</scope>
    <source>
        <strain evidence="3 4">QMT-12</strain>
    </source>
</reference>
<dbReference type="GO" id="GO:0016616">
    <property type="term" value="F:oxidoreductase activity, acting on the CH-OH group of donors, NAD or NADP as acceptor"/>
    <property type="evidence" value="ECO:0007669"/>
    <property type="project" value="TreeGrafter"/>
</dbReference>
<dbReference type="PROSITE" id="PS00061">
    <property type="entry name" value="ADH_SHORT"/>
    <property type="match status" value="1"/>
</dbReference>
<dbReference type="InterPro" id="IPR036291">
    <property type="entry name" value="NAD(P)-bd_dom_sf"/>
</dbReference>
<comment type="similarity">
    <text evidence="1">Belongs to the short-chain dehydrogenases/reductases (SDR) family.</text>
</comment>
<name>A0A6G9GS16_9ACTN</name>
<evidence type="ECO:0000313" key="4">
    <source>
        <dbReference type="Proteomes" id="UP000501179"/>
    </source>
</evidence>
<dbReference type="Proteomes" id="UP000501179">
    <property type="component" value="Chromosome"/>
</dbReference>
<proteinExistence type="inferred from homology"/>
<dbReference type="PANTHER" id="PTHR42760">
    <property type="entry name" value="SHORT-CHAIN DEHYDROGENASES/REDUCTASES FAMILY MEMBER"/>
    <property type="match status" value="1"/>
</dbReference>
<evidence type="ECO:0000256" key="2">
    <source>
        <dbReference type="ARBA" id="ARBA00023002"/>
    </source>
</evidence>
<dbReference type="PRINTS" id="PR00080">
    <property type="entry name" value="SDRFAMILY"/>
</dbReference>
<keyword evidence="2" id="KW-0560">Oxidoreductase</keyword>
<keyword evidence="4" id="KW-1185">Reference proteome</keyword>
<sequence length="262" mass="26562">MDMELSGRTVVVTGAGRGIGLAVTRALAAEGAEVVAGSRSVTDDLEKLAATHPVHPVAVDLASPSGPADLIARAVELTGGVDILVNNVGGLRPRTEGFLSVTDDDWDHALLVNLMSAVRTIRAVLPHFLERGAGNIVTISSVNATLPDPLVVDYGAAKAALTNVCKAVSKEYGPRGIRSNTISPGPVSTALWLGDGGVAATVARASGQDPAAIAESAAGDAVTGRFTRPEEVADVVVWLAGGRASNVTGADFTIDGGLITTV</sequence>
<dbReference type="PANTHER" id="PTHR42760:SF133">
    <property type="entry name" value="3-OXOACYL-[ACYL-CARRIER-PROTEIN] REDUCTASE"/>
    <property type="match status" value="1"/>
</dbReference>
<dbReference type="PRINTS" id="PR00081">
    <property type="entry name" value="GDHRDH"/>
</dbReference>
<dbReference type="FunFam" id="3.40.50.720:FF:000084">
    <property type="entry name" value="Short-chain dehydrogenase reductase"/>
    <property type="match status" value="1"/>
</dbReference>
<evidence type="ECO:0000313" key="3">
    <source>
        <dbReference type="EMBL" id="QIQ01015.1"/>
    </source>
</evidence>
<accession>A0A6G9GS16</accession>
<dbReference type="EMBL" id="CP050177">
    <property type="protein sequence ID" value="QIQ01015.1"/>
    <property type="molecule type" value="Genomic_DNA"/>
</dbReference>
<dbReference type="KEGG" id="slia:HA039_00735"/>
<gene>
    <name evidence="3" type="ORF">HA039_00735</name>
</gene>
<dbReference type="AlphaFoldDB" id="A0A6G9GS16"/>
<dbReference type="Gene3D" id="3.40.50.720">
    <property type="entry name" value="NAD(P)-binding Rossmann-like Domain"/>
    <property type="match status" value="1"/>
</dbReference>
<dbReference type="InterPro" id="IPR020904">
    <property type="entry name" value="Sc_DH/Rdtase_CS"/>
</dbReference>
<dbReference type="Pfam" id="PF13561">
    <property type="entry name" value="adh_short_C2"/>
    <property type="match status" value="1"/>
</dbReference>